<protein>
    <submittedName>
        <fullName evidence="1">Uncharacterized protein</fullName>
    </submittedName>
</protein>
<gene>
    <name evidence="1" type="ORF">MTBPR1_40199</name>
</gene>
<name>A0A1C3RIT5_9PROT</name>
<keyword evidence="2" id="KW-1185">Reference proteome</keyword>
<dbReference type="STRING" id="1867952.MTBPR1_40199"/>
<proteinExistence type="predicted"/>
<evidence type="ECO:0000313" key="1">
    <source>
        <dbReference type="EMBL" id="SCA57176.1"/>
    </source>
</evidence>
<reference evidence="1 2" key="1">
    <citation type="submission" date="2016-07" db="EMBL/GenBank/DDBJ databases">
        <authorList>
            <person name="Lefevre C.T."/>
        </authorList>
    </citation>
    <scope>NUCLEOTIDE SEQUENCE [LARGE SCALE GENOMIC DNA]</scope>
    <source>
        <strain evidence="1">PR1</strain>
    </source>
</reference>
<organism evidence="1 2">
    <name type="scientific">Candidatus Terasakiella magnetica</name>
    <dbReference type="NCBI Taxonomy" id="1867952"/>
    <lineage>
        <taxon>Bacteria</taxon>
        <taxon>Pseudomonadati</taxon>
        <taxon>Pseudomonadota</taxon>
        <taxon>Alphaproteobacteria</taxon>
        <taxon>Rhodospirillales</taxon>
        <taxon>Terasakiellaceae</taxon>
        <taxon>Terasakiella</taxon>
    </lineage>
</organism>
<evidence type="ECO:0000313" key="2">
    <source>
        <dbReference type="Proteomes" id="UP000231658"/>
    </source>
</evidence>
<dbReference type="EMBL" id="FLYE01000034">
    <property type="protein sequence ID" value="SCA57176.1"/>
    <property type="molecule type" value="Genomic_DNA"/>
</dbReference>
<accession>A0A1C3RIT5</accession>
<dbReference type="AlphaFoldDB" id="A0A1C3RIT5"/>
<sequence>MKLTIDEIKSTIKGSDHVIAFLRANI</sequence>
<dbReference type="Proteomes" id="UP000231658">
    <property type="component" value="Unassembled WGS sequence"/>
</dbReference>